<evidence type="ECO:0000256" key="2">
    <source>
        <dbReference type="ARBA" id="ARBA00023125"/>
    </source>
</evidence>
<dbReference type="OrthoDB" id="9810250at2"/>
<keyword evidence="6" id="KW-1185">Reference proteome</keyword>
<feature type="DNA-binding region" description="H-T-H motif" evidence="3">
    <location>
        <begin position="33"/>
        <end position="52"/>
    </location>
</feature>
<dbReference type="Pfam" id="PF00440">
    <property type="entry name" value="TetR_N"/>
    <property type="match status" value="1"/>
</dbReference>
<evidence type="ECO:0000313" key="6">
    <source>
        <dbReference type="Proteomes" id="UP000181997"/>
    </source>
</evidence>
<evidence type="ECO:0000256" key="3">
    <source>
        <dbReference type="PROSITE-ProRule" id="PRU00335"/>
    </source>
</evidence>
<dbReference type="AlphaFoldDB" id="A0A0V8HHD9"/>
<dbReference type="PANTHER" id="PTHR43479:SF7">
    <property type="entry name" value="TETR-FAMILY TRANSCRIPTIONAL REGULATOR"/>
    <property type="match status" value="1"/>
</dbReference>
<organism evidence="5 6">
    <name type="scientific">[Bacillus] enclensis</name>
    <dbReference type="NCBI Taxonomy" id="1402860"/>
    <lineage>
        <taxon>Bacteria</taxon>
        <taxon>Bacillati</taxon>
        <taxon>Bacillota</taxon>
        <taxon>Bacilli</taxon>
        <taxon>Bacillales</taxon>
        <taxon>Bacillaceae</taxon>
        <taxon>Rossellomorea</taxon>
    </lineage>
</organism>
<dbReference type="Proteomes" id="UP000181997">
    <property type="component" value="Unassembled WGS sequence"/>
</dbReference>
<proteinExistence type="predicted"/>
<dbReference type="SUPFAM" id="SSF46689">
    <property type="entry name" value="Homeodomain-like"/>
    <property type="match status" value="1"/>
</dbReference>
<dbReference type="InterPro" id="IPR009057">
    <property type="entry name" value="Homeodomain-like_sf"/>
</dbReference>
<dbReference type="GO" id="GO:0003677">
    <property type="term" value="F:DNA binding"/>
    <property type="evidence" value="ECO:0007669"/>
    <property type="project" value="UniProtKB-UniRule"/>
</dbReference>
<dbReference type="PANTHER" id="PTHR43479">
    <property type="entry name" value="ACREF/ENVCD OPERON REPRESSOR-RELATED"/>
    <property type="match status" value="1"/>
</dbReference>
<evidence type="ECO:0000313" key="5">
    <source>
        <dbReference type="EMBL" id="SCC16234.1"/>
    </source>
</evidence>
<keyword evidence="2 3" id="KW-0238">DNA-binding</keyword>
<dbReference type="RefSeq" id="WP_058299144.1">
    <property type="nucleotide sequence ID" value="NZ_FMAU01000003.1"/>
</dbReference>
<name>A0A0V8HHD9_9BACI</name>
<gene>
    <name evidence="5" type="ORF">GA0061094_2806</name>
</gene>
<dbReference type="Pfam" id="PF14278">
    <property type="entry name" value="TetR_C_8"/>
    <property type="match status" value="1"/>
</dbReference>
<dbReference type="InterPro" id="IPR050624">
    <property type="entry name" value="HTH-type_Tx_Regulator"/>
</dbReference>
<evidence type="ECO:0000256" key="1">
    <source>
        <dbReference type="ARBA" id="ARBA00022491"/>
    </source>
</evidence>
<feature type="domain" description="HTH tetR-type" evidence="4">
    <location>
        <begin position="10"/>
        <end position="70"/>
    </location>
</feature>
<dbReference type="EMBL" id="FMAU01000003">
    <property type="protein sequence ID" value="SCC16234.1"/>
    <property type="molecule type" value="Genomic_DNA"/>
</dbReference>
<evidence type="ECO:0000259" key="4">
    <source>
        <dbReference type="PROSITE" id="PS50977"/>
    </source>
</evidence>
<dbReference type="InterPro" id="IPR039532">
    <property type="entry name" value="TetR_C_Firmicutes"/>
</dbReference>
<protein>
    <submittedName>
        <fullName evidence="5">Transcriptional regulator, TetR family</fullName>
    </submittedName>
</protein>
<dbReference type="PROSITE" id="PS50977">
    <property type="entry name" value="HTH_TETR_2"/>
    <property type="match status" value="1"/>
</dbReference>
<dbReference type="Gene3D" id="1.10.357.10">
    <property type="entry name" value="Tetracycline Repressor, domain 2"/>
    <property type="match status" value="1"/>
</dbReference>
<sequence length="188" mass="22082">MTSKMDRRKQYTRMVLKESLLKLLQEKSISNLTIKEICETADINRSTYYAHYSNQYELLESIEEEFIEDLVATLGRYNFSKEEEALQMTEKLFEFLADKNGICKILLSENTDMYFLKKGMGITHEFIFKNWVTDSRIDQETYEYINMFMVSGSIHVIKNWLENGMDKTPGEMAGILHHFINRGLSGVR</sequence>
<keyword evidence="1" id="KW-0678">Repressor</keyword>
<reference evidence="6" key="1">
    <citation type="submission" date="2016-08" db="EMBL/GenBank/DDBJ databases">
        <authorList>
            <person name="Varghese N."/>
            <person name="Submissions Spin"/>
        </authorList>
    </citation>
    <scope>NUCLEOTIDE SEQUENCE [LARGE SCALE GENOMIC DNA]</scope>
    <source>
        <strain evidence="6">SGD-1123</strain>
    </source>
</reference>
<dbReference type="InterPro" id="IPR001647">
    <property type="entry name" value="HTH_TetR"/>
</dbReference>
<accession>A0A0V8HHD9</accession>